<reference evidence="2" key="1">
    <citation type="submission" date="2022-11" db="UniProtKB">
        <authorList>
            <consortium name="WormBaseParasite"/>
        </authorList>
    </citation>
    <scope>IDENTIFICATION</scope>
</reference>
<dbReference type="GO" id="GO:0044614">
    <property type="term" value="C:nuclear pore cytoplasmic filaments"/>
    <property type="evidence" value="ECO:0007669"/>
    <property type="project" value="TreeGrafter"/>
</dbReference>
<dbReference type="PANTHER" id="PTHR23198">
    <property type="entry name" value="NUCLEOPORIN"/>
    <property type="match status" value="1"/>
</dbReference>
<evidence type="ECO:0000313" key="2">
    <source>
        <dbReference type="WBParaSite" id="Minc3s05965g39102"/>
    </source>
</evidence>
<dbReference type="GO" id="GO:0006405">
    <property type="term" value="P:RNA export from nucleus"/>
    <property type="evidence" value="ECO:0007669"/>
    <property type="project" value="TreeGrafter"/>
</dbReference>
<accession>A0A914NFB9</accession>
<dbReference type="WBParaSite" id="Minc3s05965g39102">
    <property type="protein sequence ID" value="Minc3s05965g39102"/>
    <property type="gene ID" value="Minc3s05965g39102"/>
</dbReference>
<dbReference type="GO" id="GO:0006606">
    <property type="term" value="P:protein import into nucleus"/>
    <property type="evidence" value="ECO:0007669"/>
    <property type="project" value="TreeGrafter"/>
</dbReference>
<dbReference type="GO" id="GO:0017056">
    <property type="term" value="F:structural constituent of nuclear pore"/>
    <property type="evidence" value="ECO:0007669"/>
    <property type="project" value="TreeGrafter"/>
</dbReference>
<dbReference type="Gene3D" id="1.10.10.2360">
    <property type="match status" value="2"/>
</dbReference>
<dbReference type="GO" id="GO:0000973">
    <property type="term" value="P:post-transcriptional tethering of RNA polymerase II gene DNA at nuclear periphery"/>
    <property type="evidence" value="ECO:0007669"/>
    <property type="project" value="TreeGrafter"/>
</dbReference>
<dbReference type="GO" id="GO:0034398">
    <property type="term" value="P:telomere tethering at nuclear periphery"/>
    <property type="evidence" value="ECO:0007669"/>
    <property type="project" value="TreeGrafter"/>
</dbReference>
<proteinExistence type="predicted"/>
<dbReference type="InterPro" id="IPR037665">
    <property type="entry name" value="Nucleoporin_S59-like"/>
</dbReference>
<sequence length="355" mass="39374">MCQGEKYVVKDEEASTAETNEGINNENFNFSLQNPSLPPFGNIFNKKLLNSEEVKFEPKIASDSMVLKGVQQYVGVKFFCFSAIKKFENKSLEELRHFDYFMGKKVISTLFQPSKVEQKQKDNTTITKIGVNSSINSKTLPTLFSALTAPSWFGGSAYATESVPGLVKPNFGYFKDSPYELPLPLPPPKEFFRIPSKVSEPAPPSRPKGLFGLPLTKAEIGNTTNVLVGEFSDVGLNGRQFTVKGVLDQKPPQSNFVPPILNNGQRTQINEKMMCISAMKNFENKCLEELRFTDYSFGNKLNSKNIFCSSKQQNNPFNFSTNNNTTPFNTNGNGGGGGGGTFNFVFNISIPSNFK</sequence>
<organism evidence="1 2">
    <name type="scientific">Meloidogyne incognita</name>
    <name type="common">Southern root-knot nematode worm</name>
    <name type="synonym">Oxyuris incognita</name>
    <dbReference type="NCBI Taxonomy" id="6306"/>
    <lineage>
        <taxon>Eukaryota</taxon>
        <taxon>Metazoa</taxon>
        <taxon>Ecdysozoa</taxon>
        <taxon>Nematoda</taxon>
        <taxon>Chromadorea</taxon>
        <taxon>Rhabditida</taxon>
        <taxon>Tylenchina</taxon>
        <taxon>Tylenchomorpha</taxon>
        <taxon>Tylenchoidea</taxon>
        <taxon>Meloidogynidae</taxon>
        <taxon>Meloidogyninae</taxon>
        <taxon>Meloidogyne</taxon>
        <taxon>Meloidogyne incognita group</taxon>
    </lineage>
</organism>
<protein>
    <submittedName>
        <fullName evidence="2">Uncharacterized protein</fullName>
    </submittedName>
</protein>
<dbReference type="GO" id="GO:0003723">
    <property type="term" value="F:RNA binding"/>
    <property type="evidence" value="ECO:0007669"/>
    <property type="project" value="TreeGrafter"/>
</dbReference>
<dbReference type="GO" id="GO:0008139">
    <property type="term" value="F:nuclear localization sequence binding"/>
    <property type="evidence" value="ECO:0007669"/>
    <property type="project" value="TreeGrafter"/>
</dbReference>
<keyword evidence="1" id="KW-1185">Reference proteome</keyword>
<dbReference type="Pfam" id="PF21240">
    <property type="entry name" value="Nup98_GLEBS"/>
    <property type="match status" value="2"/>
</dbReference>
<name>A0A914NFB9_MELIC</name>
<dbReference type="PANTHER" id="PTHR23198:SF6">
    <property type="entry name" value="NUCLEAR PORE COMPLEX PROTEIN NUP98-NUP96"/>
    <property type="match status" value="1"/>
</dbReference>
<evidence type="ECO:0000313" key="1">
    <source>
        <dbReference type="Proteomes" id="UP000887563"/>
    </source>
</evidence>
<dbReference type="AlphaFoldDB" id="A0A914NFB9"/>
<dbReference type="Proteomes" id="UP000887563">
    <property type="component" value="Unplaced"/>
</dbReference>